<feature type="region of interest" description="Disordered" evidence="1">
    <location>
        <begin position="110"/>
        <end position="130"/>
    </location>
</feature>
<protein>
    <submittedName>
        <fullName evidence="3">Uncharacterized protein</fullName>
    </submittedName>
</protein>
<comment type="caution">
    <text evidence="3">The sequence shown here is derived from an EMBL/GenBank/DDBJ whole genome shotgun (WGS) entry which is preliminary data.</text>
</comment>
<feature type="region of interest" description="Disordered" evidence="1">
    <location>
        <begin position="199"/>
        <end position="228"/>
    </location>
</feature>
<reference evidence="3 4" key="1">
    <citation type="submission" date="2017-09" db="EMBL/GenBank/DDBJ databases">
        <title>Genome sequencing of Besnoitia besnoiti strain Bb-Ger1.</title>
        <authorList>
            <person name="Schares G."/>
            <person name="Venepally P."/>
            <person name="Lorenzi H.A."/>
        </authorList>
    </citation>
    <scope>NUCLEOTIDE SEQUENCE [LARGE SCALE GENOMIC DNA]</scope>
    <source>
        <strain evidence="3 4">Bb-Ger1</strain>
    </source>
</reference>
<dbReference type="EMBL" id="NWUJ01000003">
    <property type="protein sequence ID" value="PFH36203.1"/>
    <property type="molecule type" value="Genomic_DNA"/>
</dbReference>
<gene>
    <name evidence="3" type="ORF">BESB_043950</name>
</gene>
<evidence type="ECO:0000313" key="4">
    <source>
        <dbReference type="Proteomes" id="UP000224006"/>
    </source>
</evidence>
<accession>A0A2A9MKJ4</accession>
<dbReference type="KEGG" id="bbes:BESB_043950"/>
<feature type="region of interest" description="Disordered" evidence="1">
    <location>
        <begin position="22"/>
        <end position="66"/>
    </location>
</feature>
<feature type="compositionally biased region" description="Polar residues" evidence="1">
    <location>
        <begin position="209"/>
        <end position="221"/>
    </location>
</feature>
<keyword evidence="2" id="KW-0812">Transmembrane</keyword>
<keyword evidence="2" id="KW-0472">Membrane</keyword>
<dbReference type="GeneID" id="40309325"/>
<feature type="compositionally biased region" description="Polar residues" evidence="1">
    <location>
        <begin position="46"/>
        <end position="60"/>
    </location>
</feature>
<evidence type="ECO:0000256" key="2">
    <source>
        <dbReference type="SAM" id="Phobius"/>
    </source>
</evidence>
<sequence length="300" mass="32208">MRGSRGLWRRTRTPRVCRLARRRRPGAPPRARSSVTRLRLLHPSARTRSASRSGPSSGQTAPAGDGRGCRSVALFAVALVASTALFFYLTYRQCLRDETVSSAFQEQLNPAPEGEAVTQSPGGTGRSWAPRTRCREAVNAEQFRWLLRMRRATNGFATILLAVSWHQLLQGDGASLHSVLPLLGVAGLVPHVDEKLQHRRAAAAGAQVGEQSAAQGLQRQPQPEPTPAGGLRARLYQFGVEWLSINMLRVAGVLFVVGSLGLPRLAPEGAARSWSAGLADSPPPDAARLGFARHLGAGAV</sequence>
<organism evidence="3 4">
    <name type="scientific">Besnoitia besnoiti</name>
    <name type="common">Apicomplexan protozoan</name>
    <dbReference type="NCBI Taxonomy" id="94643"/>
    <lineage>
        <taxon>Eukaryota</taxon>
        <taxon>Sar</taxon>
        <taxon>Alveolata</taxon>
        <taxon>Apicomplexa</taxon>
        <taxon>Conoidasida</taxon>
        <taxon>Coccidia</taxon>
        <taxon>Eucoccidiorida</taxon>
        <taxon>Eimeriorina</taxon>
        <taxon>Sarcocystidae</taxon>
        <taxon>Besnoitia</taxon>
    </lineage>
</organism>
<keyword evidence="4" id="KW-1185">Reference proteome</keyword>
<evidence type="ECO:0000313" key="3">
    <source>
        <dbReference type="EMBL" id="PFH36203.1"/>
    </source>
</evidence>
<name>A0A2A9MKJ4_BESBE</name>
<proteinExistence type="predicted"/>
<evidence type="ECO:0000256" key="1">
    <source>
        <dbReference type="SAM" id="MobiDB-lite"/>
    </source>
</evidence>
<dbReference type="RefSeq" id="XP_029220212.1">
    <property type="nucleotide sequence ID" value="XM_029362846.1"/>
</dbReference>
<feature type="transmembrane region" description="Helical" evidence="2">
    <location>
        <begin position="72"/>
        <end position="91"/>
    </location>
</feature>
<dbReference type="Proteomes" id="UP000224006">
    <property type="component" value="Chromosome III"/>
</dbReference>
<keyword evidence="2" id="KW-1133">Transmembrane helix</keyword>
<dbReference type="AlphaFoldDB" id="A0A2A9MKJ4"/>
<dbReference type="VEuPathDB" id="ToxoDB:BESB_043950"/>